<dbReference type="InterPro" id="IPR046936">
    <property type="entry name" value="BIM1-like"/>
</dbReference>
<keyword evidence="8" id="KW-0812">Transmembrane</keyword>
<keyword evidence="4 9" id="KW-0732">Signal</keyword>
<dbReference type="EMBL" id="ML737287">
    <property type="protein sequence ID" value="KAE8334378.1"/>
    <property type="molecule type" value="Genomic_DNA"/>
</dbReference>
<evidence type="ECO:0000256" key="3">
    <source>
        <dbReference type="ARBA" id="ARBA00022622"/>
    </source>
</evidence>
<protein>
    <recommendedName>
        <fullName evidence="10">Copper acquisition factor BIM1-like domain-containing protein</fullName>
    </recommendedName>
</protein>
<feature type="chain" id="PRO_5024861846" description="Copper acquisition factor BIM1-like domain-containing protein" evidence="9">
    <location>
        <begin position="25"/>
        <end position="250"/>
    </location>
</feature>
<evidence type="ECO:0000256" key="7">
    <source>
        <dbReference type="ARBA" id="ARBA00023288"/>
    </source>
</evidence>
<evidence type="ECO:0000259" key="10">
    <source>
        <dbReference type="Pfam" id="PF20238"/>
    </source>
</evidence>
<accession>A0A5N6XND1</accession>
<dbReference type="AlphaFoldDB" id="A0A5N6XND1"/>
<evidence type="ECO:0000256" key="8">
    <source>
        <dbReference type="SAM" id="Phobius"/>
    </source>
</evidence>
<dbReference type="CDD" id="cd21176">
    <property type="entry name" value="LPMO_auxiliary-like"/>
    <property type="match status" value="1"/>
</dbReference>
<dbReference type="OrthoDB" id="5329488at2759"/>
<dbReference type="PANTHER" id="PTHR34992:SF10">
    <property type="entry name" value="COPPER ACQUISITION FACTOR BIM1-LIKE DOMAIN-CONTAINING PROTEIN"/>
    <property type="match status" value="1"/>
</dbReference>
<dbReference type="InterPro" id="IPR046530">
    <property type="entry name" value="BIM1-like_dom"/>
</dbReference>
<reference evidence="11" key="1">
    <citation type="submission" date="2019-04" db="EMBL/GenBank/DDBJ databases">
        <title>Friends and foes A comparative genomics study of 23 Aspergillus species from section Flavi.</title>
        <authorList>
            <consortium name="DOE Joint Genome Institute"/>
            <person name="Kjaerbolling I."/>
            <person name="Vesth T."/>
            <person name="Frisvad J.C."/>
            <person name="Nybo J.L."/>
            <person name="Theobald S."/>
            <person name="Kildgaard S."/>
            <person name="Isbrandt T."/>
            <person name="Kuo A."/>
            <person name="Sato A."/>
            <person name="Lyhne E.K."/>
            <person name="Kogle M.E."/>
            <person name="Wiebenga A."/>
            <person name="Kun R.S."/>
            <person name="Lubbers R.J."/>
            <person name="Makela M.R."/>
            <person name="Barry K."/>
            <person name="Chovatia M."/>
            <person name="Clum A."/>
            <person name="Daum C."/>
            <person name="Haridas S."/>
            <person name="He G."/>
            <person name="LaButti K."/>
            <person name="Lipzen A."/>
            <person name="Mondo S."/>
            <person name="Riley R."/>
            <person name="Salamov A."/>
            <person name="Simmons B.A."/>
            <person name="Magnuson J.K."/>
            <person name="Henrissat B."/>
            <person name="Mortensen U.H."/>
            <person name="Larsen T.O."/>
            <person name="Devries R.P."/>
            <person name="Grigoriev I.V."/>
            <person name="Machida M."/>
            <person name="Baker S.E."/>
            <person name="Andersen M.R."/>
        </authorList>
    </citation>
    <scope>NUCLEOTIDE SEQUENCE</scope>
    <source>
        <strain evidence="11">CBS 117612</strain>
    </source>
</reference>
<keyword evidence="7" id="KW-0449">Lipoprotein</keyword>
<name>A0A5N6XND1_9EURO</name>
<evidence type="ECO:0000313" key="11">
    <source>
        <dbReference type="EMBL" id="KAE8334378.1"/>
    </source>
</evidence>
<dbReference type="GO" id="GO:0098552">
    <property type="term" value="C:side of membrane"/>
    <property type="evidence" value="ECO:0007669"/>
    <property type="project" value="UniProtKB-KW"/>
</dbReference>
<evidence type="ECO:0000256" key="6">
    <source>
        <dbReference type="ARBA" id="ARBA00023180"/>
    </source>
</evidence>
<proteinExistence type="predicted"/>
<dbReference type="Pfam" id="PF20238">
    <property type="entry name" value="BIM1-like_dom"/>
    <property type="match status" value="1"/>
</dbReference>
<keyword evidence="5 8" id="KW-0472">Membrane</keyword>
<sequence length="250" mass="26557">MRIFQSSVSQWMAFLLMCLGLANAHTVIVYPGYRGNNLHTNGTVAEANGLGVAMSPNATDNNSLIYPYGQQWVYPCGGMPTSTNRTKWPVSGGAVSFQPGWFQGHATAFIYINLGLGTVPDNMSHPMISPFQINGPSNEPYPGTVCLPQVPLPANISVSPGDHATIQLVETAKHGAALYNCVDIEFAEPEDVAEVTRDNCFNSSHITFSQIFAATSLTSGAVAQGTTRGTFTSLLPAVLAAVMGAMMILV</sequence>
<keyword evidence="3" id="KW-0336">GPI-anchor</keyword>
<evidence type="ECO:0000256" key="4">
    <source>
        <dbReference type="ARBA" id="ARBA00022729"/>
    </source>
</evidence>
<feature type="domain" description="Copper acquisition factor BIM1-like" evidence="10">
    <location>
        <begin position="23"/>
        <end position="204"/>
    </location>
</feature>
<gene>
    <name evidence="11" type="ORF">BDV24DRAFT_29850</name>
</gene>
<dbReference type="Proteomes" id="UP000325558">
    <property type="component" value="Unassembled WGS sequence"/>
</dbReference>
<evidence type="ECO:0000256" key="9">
    <source>
        <dbReference type="SAM" id="SignalP"/>
    </source>
</evidence>
<evidence type="ECO:0000256" key="5">
    <source>
        <dbReference type="ARBA" id="ARBA00023136"/>
    </source>
</evidence>
<keyword evidence="2" id="KW-1003">Cell membrane</keyword>
<dbReference type="GO" id="GO:0005886">
    <property type="term" value="C:plasma membrane"/>
    <property type="evidence" value="ECO:0007669"/>
    <property type="project" value="UniProtKB-SubCell"/>
</dbReference>
<evidence type="ECO:0000256" key="2">
    <source>
        <dbReference type="ARBA" id="ARBA00022475"/>
    </source>
</evidence>
<feature type="signal peptide" evidence="9">
    <location>
        <begin position="1"/>
        <end position="24"/>
    </location>
</feature>
<keyword evidence="8" id="KW-1133">Transmembrane helix</keyword>
<comment type="subcellular location">
    <subcellularLocation>
        <location evidence="1">Cell membrane</location>
        <topology evidence="1">Lipid-anchor</topology>
        <topology evidence="1">GPI-anchor</topology>
    </subcellularLocation>
</comment>
<organism evidence="11">
    <name type="scientific">Aspergillus arachidicola</name>
    <dbReference type="NCBI Taxonomy" id="656916"/>
    <lineage>
        <taxon>Eukaryota</taxon>
        <taxon>Fungi</taxon>
        <taxon>Dikarya</taxon>
        <taxon>Ascomycota</taxon>
        <taxon>Pezizomycotina</taxon>
        <taxon>Eurotiomycetes</taxon>
        <taxon>Eurotiomycetidae</taxon>
        <taxon>Eurotiales</taxon>
        <taxon>Aspergillaceae</taxon>
        <taxon>Aspergillus</taxon>
        <taxon>Aspergillus subgen. Circumdati</taxon>
    </lineage>
</organism>
<keyword evidence="6" id="KW-0325">Glycoprotein</keyword>
<feature type="transmembrane region" description="Helical" evidence="8">
    <location>
        <begin position="231"/>
        <end position="249"/>
    </location>
</feature>
<dbReference type="PANTHER" id="PTHR34992">
    <property type="entry name" value="HYPHAL ANASTAMOSIS-7 PROTEIN"/>
    <property type="match status" value="1"/>
</dbReference>
<evidence type="ECO:0000256" key="1">
    <source>
        <dbReference type="ARBA" id="ARBA00004609"/>
    </source>
</evidence>